<dbReference type="GeneID" id="94369606"/>
<keyword evidence="1" id="KW-1133">Transmembrane helix</keyword>
<evidence type="ECO:0000313" key="2">
    <source>
        <dbReference type="EMBL" id="GGZ57984.1"/>
    </source>
</evidence>
<dbReference type="Pfam" id="PF13630">
    <property type="entry name" value="SdpI"/>
    <property type="match status" value="1"/>
</dbReference>
<evidence type="ECO:0000256" key="1">
    <source>
        <dbReference type="SAM" id="Phobius"/>
    </source>
</evidence>
<keyword evidence="3" id="KW-1185">Reference proteome</keyword>
<proteinExistence type="predicted"/>
<dbReference type="Proteomes" id="UP000615593">
    <property type="component" value="Unassembled WGS sequence"/>
</dbReference>
<gene>
    <name evidence="2" type="ORF">GCM10008088_19410</name>
</gene>
<comment type="caution">
    <text evidence="2">The sequence shown here is derived from an EMBL/GenBank/DDBJ whole genome shotgun (WGS) entry which is preliminary data.</text>
</comment>
<dbReference type="InterPro" id="IPR025962">
    <property type="entry name" value="SdpI/YhfL"/>
</dbReference>
<keyword evidence="1" id="KW-0472">Membrane</keyword>
<feature type="transmembrane region" description="Helical" evidence="1">
    <location>
        <begin position="6"/>
        <end position="27"/>
    </location>
</feature>
<dbReference type="RefSeq" id="WP_027884492.1">
    <property type="nucleotide sequence ID" value="NZ_BMWY01000005.1"/>
</dbReference>
<sequence length="116" mass="12988">MENLFNAFTTPLLLSGIIFVIVSLLLLKFPPKEINSFYGYRTSTSMETQEQWDFAQRYSSIMMLKCGIGMILISLIGPFLTGVDAAVLSISAIVVLLIPVAILFYKTEKAIKNKFK</sequence>
<feature type="transmembrane region" description="Helical" evidence="1">
    <location>
        <begin position="62"/>
        <end position="80"/>
    </location>
</feature>
<accession>A0ABQ3BVC7</accession>
<evidence type="ECO:0000313" key="3">
    <source>
        <dbReference type="Proteomes" id="UP000615593"/>
    </source>
</evidence>
<evidence type="ECO:0008006" key="4">
    <source>
        <dbReference type="Google" id="ProtNLM"/>
    </source>
</evidence>
<reference evidence="3" key="1">
    <citation type="journal article" date="2019" name="Int. J. Syst. Evol. Microbiol.">
        <title>The Global Catalogue of Microorganisms (GCM) 10K type strain sequencing project: providing services to taxonomists for standard genome sequencing and annotation.</title>
        <authorList>
            <consortium name="The Broad Institute Genomics Platform"/>
            <consortium name="The Broad Institute Genome Sequencing Center for Infectious Disease"/>
            <person name="Wu L."/>
            <person name="Ma J."/>
        </authorList>
    </citation>
    <scope>NUCLEOTIDE SEQUENCE [LARGE SCALE GENOMIC DNA]</scope>
    <source>
        <strain evidence="3">KCTC 12708</strain>
    </source>
</reference>
<organism evidence="2 3">
    <name type="scientific">Mesonia mobilis</name>
    <dbReference type="NCBI Taxonomy" id="369791"/>
    <lineage>
        <taxon>Bacteria</taxon>
        <taxon>Pseudomonadati</taxon>
        <taxon>Bacteroidota</taxon>
        <taxon>Flavobacteriia</taxon>
        <taxon>Flavobacteriales</taxon>
        <taxon>Flavobacteriaceae</taxon>
        <taxon>Mesonia</taxon>
    </lineage>
</organism>
<keyword evidence="1" id="KW-0812">Transmembrane</keyword>
<feature type="transmembrane region" description="Helical" evidence="1">
    <location>
        <begin position="86"/>
        <end position="105"/>
    </location>
</feature>
<protein>
    <recommendedName>
        <fullName evidence="4">SdpI/YhfL protein family protein</fullName>
    </recommendedName>
</protein>
<name>A0ABQ3BVC7_9FLAO</name>
<dbReference type="EMBL" id="BMWY01000005">
    <property type="protein sequence ID" value="GGZ57984.1"/>
    <property type="molecule type" value="Genomic_DNA"/>
</dbReference>